<evidence type="ECO:0000313" key="2">
    <source>
        <dbReference type="Proteomes" id="UP001519343"/>
    </source>
</evidence>
<accession>A0ABS4GXY8</accession>
<keyword evidence="2" id="KW-1185">Reference proteome</keyword>
<comment type="caution">
    <text evidence="1">The sequence shown here is derived from an EMBL/GenBank/DDBJ whole genome shotgun (WGS) entry which is preliminary data.</text>
</comment>
<dbReference type="Proteomes" id="UP001519343">
    <property type="component" value="Unassembled WGS sequence"/>
</dbReference>
<dbReference type="RefSeq" id="WP_209813086.1">
    <property type="nucleotide sequence ID" value="NZ_JAGGKT010000050.1"/>
</dbReference>
<evidence type="ECO:0000313" key="1">
    <source>
        <dbReference type="EMBL" id="MBP1935128.1"/>
    </source>
</evidence>
<sequence length="75" mass="8738">MSFLKAILRTFVNSRVTPAQLYRIQLKNHSNQTKVDAKQLVKGAERQYARLHDPNFQTREMLQTLDRLVPVTKGK</sequence>
<reference evidence="1 2" key="1">
    <citation type="submission" date="2021-03" db="EMBL/GenBank/DDBJ databases">
        <title>Genomic Encyclopedia of Type Strains, Phase IV (KMG-IV): sequencing the most valuable type-strain genomes for metagenomic binning, comparative biology and taxonomic classification.</title>
        <authorList>
            <person name="Goeker M."/>
        </authorList>
    </citation>
    <scope>NUCLEOTIDE SEQUENCE [LARGE SCALE GENOMIC DNA]</scope>
    <source>
        <strain evidence="1 2">DSM 24738</strain>
    </source>
</reference>
<protein>
    <submittedName>
        <fullName evidence="1">Uncharacterized protein</fullName>
    </submittedName>
</protein>
<gene>
    <name evidence="1" type="ORF">J2Z37_005197</name>
</gene>
<name>A0ABS4GXY8_9BACL</name>
<organism evidence="1 2">
    <name type="scientific">Ammoniphilus resinae</name>
    <dbReference type="NCBI Taxonomy" id="861532"/>
    <lineage>
        <taxon>Bacteria</taxon>
        <taxon>Bacillati</taxon>
        <taxon>Bacillota</taxon>
        <taxon>Bacilli</taxon>
        <taxon>Bacillales</taxon>
        <taxon>Paenibacillaceae</taxon>
        <taxon>Aneurinibacillus group</taxon>
        <taxon>Ammoniphilus</taxon>
    </lineage>
</organism>
<dbReference type="EMBL" id="JAGGKT010000050">
    <property type="protein sequence ID" value="MBP1935128.1"/>
    <property type="molecule type" value="Genomic_DNA"/>
</dbReference>
<proteinExistence type="predicted"/>